<feature type="compositionally biased region" description="Basic residues" evidence="8">
    <location>
        <begin position="951"/>
        <end position="968"/>
    </location>
</feature>
<feature type="region of interest" description="Disordered" evidence="8">
    <location>
        <begin position="193"/>
        <end position="291"/>
    </location>
</feature>
<feature type="compositionally biased region" description="Basic and acidic residues" evidence="8">
    <location>
        <begin position="81"/>
        <end position="103"/>
    </location>
</feature>
<dbReference type="InterPro" id="IPR051628">
    <property type="entry name" value="LUBAC_E3_Ligases"/>
</dbReference>
<dbReference type="InterPro" id="IPR047546">
    <property type="entry name" value="Rcat_RBR_RNF216"/>
</dbReference>
<dbReference type="PROSITE" id="PS51873">
    <property type="entry name" value="TRIAD"/>
    <property type="match status" value="1"/>
</dbReference>
<dbReference type="CDD" id="cd20339">
    <property type="entry name" value="BRcat_RBR_RNF216"/>
    <property type="match status" value="1"/>
</dbReference>
<dbReference type="InterPro" id="IPR047545">
    <property type="entry name" value="BRcat_RBR_RNF216"/>
</dbReference>
<evidence type="ECO:0000259" key="9">
    <source>
        <dbReference type="PROSITE" id="PS51873"/>
    </source>
</evidence>
<feature type="compositionally biased region" description="Basic and acidic residues" evidence="8">
    <location>
        <begin position="1090"/>
        <end position="1102"/>
    </location>
</feature>
<dbReference type="GO" id="GO:0016740">
    <property type="term" value="F:transferase activity"/>
    <property type="evidence" value="ECO:0007669"/>
    <property type="project" value="UniProtKB-KW"/>
</dbReference>
<feature type="region of interest" description="Disordered" evidence="8">
    <location>
        <begin position="921"/>
        <end position="1155"/>
    </location>
</feature>
<keyword evidence="3" id="KW-0479">Metal-binding</keyword>
<evidence type="ECO:0000256" key="6">
    <source>
        <dbReference type="ARBA" id="ARBA00022786"/>
    </source>
</evidence>
<organism evidence="10 11">
    <name type="scientific">Anaeramoeba flamelloides</name>
    <dbReference type="NCBI Taxonomy" id="1746091"/>
    <lineage>
        <taxon>Eukaryota</taxon>
        <taxon>Metamonada</taxon>
        <taxon>Anaeramoebidae</taxon>
        <taxon>Anaeramoeba</taxon>
    </lineage>
</organism>
<sequence>MTQSKILIELSSLFPTQSTESLEQIMLFRKSQCDSEEKLLELVIEDILSNTKNGKNLHPRKDQTFVANNQNKKTKKNQNKKTKEKEVKKIDENEKEKENHFKNWESLSMSELLEITSDQDSSFEDDDEADENNDLNNIKNKIEEEEEKEKDEKLIKKHQENTNNDTFDEFQLLIENNNMDLYNYPFTEKNNFVKKKISQTNNEKKQKGQPYQENKTRKDDNEESHPTNTLKEKKRLENKETEIEKEKSIENEKEKEKQKQKQNEKEKGKVKKKKKEKEKEKEKEKGKGKEKVIKSEQINWTFLNIPESPIPEKKSKPKHKTKKKKKHTKKQKFRPKLRNFTEQLKGIEKYIIQLFPIIPKDYIRDVIKQFQNQLIFNEKEAVQKVIKFLTENFLSKNKNNTLEEKEIEKEKEIEIEKGKEIEKEMKKEIAIKTETETKKENENENEKEHEEEEEEEEEKENENENDEDEDLKTKAKIGEFTVQQLFYQILEIFPDIKHQYLYNLICKDLDLPEESFEERFEIELNQKKLKNKKNKIRDPKTGYNVIVNKIMNLKEYPKQQKNKNEVLLMNPKYKDVNWFENKDPVDKIYQKEALSVLLQEFSKLSTTLIKRELRNHGFRYAPTYKDLKLVKEPEKNNNFFSNLFTRKNSEISLTSERLIIETRFVKDEERRKIEKIDLELAEKINEDEYEQSGCKIDCMCCYAKVPFEKMVSCKAGHLFCVDCLHNLVKYAIGARKKEIRCPGVEKCDFGFSLNMIQKAVPEKTWDLFERLVQESEISQAKIENLRKCPNCDYAVIIEDIQETQILECKNPRCLSKTCLLCNERAHPGKTCEEFKKGKKVDTERLFIEEEMTKALLRTCNNCNQMYYKTQGCNKIVCSNCGEIMCYLCQKSINKEKYKHFSKTGEKCRLWTTQEEDIRRVQKAKKEAKKKMKKLKKKLENEKGKEKENKNKKGKKKKKRGNKKKKIKKEKKEKGLINNKKKKKKKKTFKEKKSNLKGKKISDSDSDSDNENEKEKEKENREERGEKKKKKKGKKEKELINNKKLKKKKIGKEKGMVKGMEMEMENEKEKGKETENRKNEKIISDDDNEFEKEVEVENSEEKGKKKKIKNEKKEKELINNKKLKKIKIGKEKGKEMKKEKEKEKSNQEEEEEEEEK</sequence>
<evidence type="ECO:0000256" key="7">
    <source>
        <dbReference type="ARBA" id="ARBA00022833"/>
    </source>
</evidence>
<reference evidence="10" key="1">
    <citation type="submission" date="2022-08" db="EMBL/GenBank/DDBJ databases">
        <title>Novel sulphate-reducing endosymbionts in the free-living metamonad Anaeramoeba.</title>
        <authorList>
            <person name="Jerlstrom-Hultqvist J."/>
            <person name="Cepicka I."/>
            <person name="Gallot-Lavallee L."/>
            <person name="Salas-Leiva D."/>
            <person name="Curtis B.A."/>
            <person name="Zahonova K."/>
            <person name="Pipaliya S."/>
            <person name="Dacks J."/>
            <person name="Roger A.J."/>
        </authorList>
    </citation>
    <scope>NUCLEOTIDE SEQUENCE</scope>
    <source>
        <strain evidence="10">Busselton2</strain>
    </source>
</reference>
<evidence type="ECO:0000256" key="8">
    <source>
        <dbReference type="SAM" id="MobiDB-lite"/>
    </source>
</evidence>
<feature type="compositionally biased region" description="Basic and acidic residues" evidence="8">
    <location>
        <begin position="1127"/>
        <end position="1146"/>
    </location>
</feature>
<dbReference type="InterPro" id="IPR002867">
    <property type="entry name" value="IBR_dom"/>
</dbReference>
<dbReference type="EMBL" id="JANTQA010000023">
    <property type="protein sequence ID" value="KAJ3443619.1"/>
    <property type="molecule type" value="Genomic_DNA"/>
</dbReference>
<accession>A0AAV7ZUQ0</accession>
<proteinExistence type="predicted"/>
<feature type="compositionally biased region" description="Basic and acidic residues" evidence="8">
    <location>
        <begin position="214"/>
        <end position="267"/>
    </location>
</feature>
<feature type="compositionally biased region" description="Acidic residues" evidence="8">
    <location>
        <begin position="449"/>
        <end position="470"/>
    </location>
</feature>
<dbReference type="GO" id="GO:0008270">
    <property type="term" value="F:zinc ion binding"/>
    <property type="evidence" value="ECO:0007669"/>
    <property type="project" value="UniProtKB-KW"/>
</dbReference>
<feature type="region of interest" description="Disordered" evidence="8">
    <location>
        <begin position="304"/>
        <end position="332"/>
    </location>
</feature>
<feature type="compositionally biased region" description="Basic residues" evidence="8">
    <location>
        <begin position="921"/>
        <end position="936"/>
    </location>
</feature>
<dbReference type="Proteomes" id="UP001146793">
    <property type="component" value="Unassembled WGS sequence"/>
</dbReference>
<gene>
    <name evidence="10" type="ORF">M0812_09463</name>
</gene>
<dbReference type="InterPro" id="IPR047544">
    <property type="entry name" value="RING-HC_RBR_RNF216"/>
</dbReference>
<dbReference type="Pfam" id="PF01485">
    <property type="entry name" value="IBR"/>
    <property type="match status" value="1"/>
</dbReference>
<evidence type="ECO:0000313" key="11">
    <source>
        <dbReference type="Proteomes" id="UP001146793"/>
    </source>
</evidence>
<evidence type="ECO:0000256" key="1">
    <source>
        <dbReference type="ARBA" id="ARBA00004906"/>
    </source>
</evidence>
<dbReference type="Gene3D" id="1.20.120.1750">
    <property type="match status" value="1"/>
</dbReference>
<name>A0AAV7ZUQ0_9EUKA</name>
<dbReference type="CDD" id="cd16630">
    <property type="entry name" value="RING-HC_RBR_RNF216"/>
    <property type="match status" value="1"/>
</dbReference>
<feature type="region of interest" description="Disordered" evidence="8">
    <location>
        <begin position="52"/>
        <end position="103"/>
    </location>
</feature>
<dbReference type="Pfam" id="PF26200">
    <property type="entry name" value="Rcat_RNF216"/>
    <property type="match status" value="1"/>
</dbReference>
<dbReference type="AlphaFoldDB" id="A0AAV7ZUQ0"/>
<dbReference type="PANTHER" id="PTHR22770:SF47">
    <property type="entry name" value="E3 UBIQUITIN-PROTEIN LIGASE RNF216"/>
    <property type="match status" value="1"/>
</dbReference>
<dbReference type="SUPFAM" id="SSF57850">
    <property type="entry name" value="RING/U-box"/>
    <property type="match status" value="3"/>
</dbReference>
<evidence type="ECO:0000256" key="3">
    <source>
        <dbReference type="ARBA" id="ARBA00022723"/>
    </source>
</evidence>
<dbReference type="PANTHER" id="PTHR22770">
    <property type="entry name" value="UBIQUITIN CONJUGATING ENZYME 7 INTERACTING PROTEIN-RELATED"/>
    <property type="match status" value="1"/>
</dbReference>
<feature type="compositionally biased region" description="Acidic residues" evidence="8">
    <location>
        <begin position="121"/>
        <end position="133"/>
    </location>
</feature>
<feature type="compositionally biased region" description="Basic and acidic residues" evidence="8">
    <location>
        <begin position="432"/>
        <end position="448"/>
    </location>
</feature>
<evidence type="ECO:0000256" key="2">
    <source>
        <dbReference type="ARBA" id="ARBA00022679"/>
    </source>
</evidence>
<dbReference type="SMART" id="SM00647">
    <property type="entry name" value="IBR"/>
    <property type="match status" value="2"/>
</dbReference>
<evidence type="ECO:0000256" key="5">
    <source>
        <dbReference type="ARBA" id="ARBA00022771"/>
    </source>
</evidence>
<feature type="compositionally biased region" description="Basic and acidic residues" evidence="8">
    <location>
        <begin position="1064"/>
        <end position="1083"/>
    </location>
</feature>
<keyword evidence="5" id="KW-0863">Zinc-finger</keyword>
<keyword evidence="2" id="KW-0808">Transferase</keyword>
<feature type="region of interest" description="Disordered" evidence="8">
    <location>
        <begin position="117"/>
        <end position="164"/>
    </location>
</feature>
<feature type="region of interest" description="Disordered" evidence="8">
    <location>
        <begin position="432"/>
        <end position="470"/>
    </location>
</feature>
<dbReference type="InterPro" id="IPR044066">
    <property type="entry name" value="TRIAD_supradom"/>
</dbReference>
<keyword evidence="6" id="KW-0833">Ubl conjugation pathway</keyword>
<feature type="compositionally biased region" description="Basic and acidic residues" evidence="8">
    <location>
        <begin position="937"/>
        <end position="950"/>
    </location>
</feature>
<evidence type="ECO:0000313" key="10">
    <source>
        <dbReference type="EMBL" id="KAJ3443619.1"/>
    </source>
</evidence>
<keyword evidence="7" id="KW-0862">Zinc</keyword>
<feature type="compositionally biased region" description="Basic and acidic residues" evidence="8">
    <location>
        <begin position="1010"/>
        <end position="1025"/>
    </location>
</feature>
<protein>
    <submittedName>
        <fullName evidence="10">E3 ubiquitin-protein ligase</fullName>
    </submittedName>
</protein>
<evidence type="ECO:0000256" key="4">
    <source>
        <dbReference type="ARBA" id="ARBA00022737"/>
    </source>
</evidence>
<comment type="pathway">
    <text evidence="1">Protein modification; protein ubiquitination.</text>
</comment>
<dbReference type="CDD" id="cd20353">
    <property type="entry name" value="Rcat_RBR_RNF216"/>
    <property type="match status" value="1"/>
</dbReference>
<dbReference type="Pfam" id="PF26191">
    <property type="entry name" value="RING-HC_RBR_RNF216"/>
    <property type="match status" value="1"/>
</dbReference>
<feature type="compositionally biased region" description="Basic residues" evidence="8">
    <location>
        <begin position="978"/>
        <end position="998"/>
    </location>
</feature>
<comment type="caution">
    <text evidence="10">The sequence shown here is derived from an EMBL/GenBank/DDBJ whole genome shotgun (WGS) entry which is preliminary data.</text>
</comment>
<feature type="compositionally biased region" description="Basic and acidic residues" evidence="8">
    <location>
        <begin position="277"/>
        <end position="291"/>
    </location>
</feature>
<feature type="domain" description="RING-type" evidence="9">
    <location>
        <begin position="694"/>
        <end position="911"/>
    </location>
</feature>
<keyword evidence="4" id="KW-0677">Repeat</keyword>
<feature type="compositionally biased region" description="Basic residues" evidence="8">
    <location>
        <begin position="315"/>
        <end position="332"/>
    </location>
</feature>
<feature type="compositionally biased region" description="Basic and acidic residues" evidence="8">
    <location>
        <begin position="150"/>
        <end position="160"/>
    </location>
</feature>